<organism evidence="3 4">
    <name type="scientific">Bacillus carboniphilus</name>
    <dbReference type="NCBI Taxonomy" id="86663"/>
    <lineage>
        <taxon>Bacteria</taxon>
        <taxon>Bacillati</taxon>
        <taxon>Bacillota</taxon>
        <taxon>Bacilli</taxon>
        <taxon>Bacillales</taxon>
        <taxon>Bacillaceae</taxon>
        <taxon>Bacillus</taxon>
    </lineage>
</organism>
<dbReference type="RefSeq" id="WP_343799892.1">
    <property type="nucleotide sequence ID" value="NZ_BAAADJ010000024.1"/>
</dbReference>
<gene>
    <name evidence="3" type="ORF">GCM10008967_27060</name>
</gene>
<evidence type="ECO:0000313" key="3">
    <source>
        <dbReference type="EMBL" id="GAA0334832.1"/>
    </source>
</evidence>
<keyword evidence="4" id="KW-1185">Reference proteome</keyword>
<dbReference type="Pfam" id="PF00582">
    <property type="entry name" value="Usp"/>
    <property type="match status" value="1"/>
</dbReference>
<dbReference type="CDD" id="cd00293">
    <property type="entry name" value="USP-like"/>
    <property type="match status" value="1"/>
</dbReference>
<dbReference type="InterPro" id="IPR014729">
    <property type="entry name" value="Rossmann-like_a/b/a_fold"/>
</dbReference>
<comment type="caution">
    <text evidence="3">The sequence shown here is derived from an EMBL/GenBank/DDBJ whole genome shotgun (WGS) entry which is preliminary data.</text>
</comment>
<dbReference type="Proteomes" id="UP001500782">
    <property type="component" value="Unassembled WGS sequence"/>
</dbReference>
<dbReference type="InterPro" id="IPR006015">
    <property type="entry name" value="Universal_stress_UspA"/>
</dbReference>
<sequence>MNKTFSNILVAFDGSKDSREALKMSENLTKFSHARLTVIYVDESKPAATIPVDQPFSVQSAINGNDIINHPQSYVDPVHNPEESGMKHREYSDNTSGEILSIAKSSLSPTLTEVDYEILMGNPADEIYEYAQQNNVDLIIVGNRGVSGIKKLILGSVSSQISNQSPCPVLVVK</sequence>
<dbReference type="Gene3D" id="3.40.50.620">
    <property type="entry name" value="HUPs"/>
    <property type="match status" value="1"/>
</dbReference>
<accession>A0ABN0WEL7</accession>
<dbReference type="SUPFAM" id="SSF52402">
    <property type="entry name" value="Adenine nucleotide alpha hydrolases-like"/>
    <property type="match status" value="1"/>
</dbReference>
<evidence type="ECO:0000313" key="4">
    <source>
        <dbReference type="Proteomes" id="UP001500782"/>
    </source>
</evidence>
<evidence type="ECO:0000259" key="2">
    <source>
        <dbReference type="Pfam" id="PF00582"/>
    </source>
</evidence>
<evidence type="ECO:0000256" key="1">
    <source>
        <dbReference type="ARBA" id="ARBA00008791"/>
    </source>
</evidence>
<dbReference type="PRINTS" id="PR01438">
    <property type="entry name" value="UNVRSLSTRESS"/>
</dbReference>
<name>A0ABN0WEL7_9BACI</name>
<feature type="domain" description="UspA" evidence="2">
    <location>
        <begin position="5"/>
        <end position="173"/>
    </location>
</feature>
<proteinExistence type="inferred from homology"/>
<comment type="similarity">
    <text evidence="1">Belongs to the universal stress protein A family.</text>
</comment>
<dbReference type="EMBL" id="BAAADJ010000024">
    <property type="protein sequence ID" value="GAA0334832.1"/>
    <property type="molecule type" value="Genomic_DNA"/>
</dbReference>
<dbReference type="PANTHER" id="PTHR46268">
    <property type="entry name" value="STRESS RESPONSE PROTEIN NHAX"/>
    <property type="match status" value="1"/>
</dbReference>
<protein>
    <submittedName>
        <fullName evidence="3">Universal stress protein</fullName>
    </submittedName>
</protein>
<reference evidence="3 4" key="1">
    <citation type="journal article" date="2019" name="Int. J. Syst. Evol. Microbiol.">
        <title>The Global Catalogue of Microorganisms (GCM) 10K type strain sequencing project: providing services to taxonomists for standard genome sequencing and annotation.</title>
        <authorList>
            <consortium name="The Broad Institute Genomics Platform"/>
            <consortium name="The Broad Institute Genome Sequencing Center for Infectious Disease"/>
            <person name="Wu L."/>
            <person name="Ma J."/>
        </authorList>
    </citation>
    <scope>NUCLEOTIDE SEQUENCE [LARGE SCALE GENOMIC DNA]</scope>
    <source>
        <strain evidence="3 4">JCM 9731</strain>
    </source>
</reference>
<dbReference type="InterPro" id="IPR006016">
    <property type="entry name" value="UspA"/>
</dbReference>
<dbReference type="PANTHER" id="PTHR46268:SF6">
    <property type="entry name" value="UNIVERSAL STRESS PROTEIN UP12"/>
    <property type="match status" value="1"/>
</dbReference>